<keyword evidence="1" id="KW-0812">Transmembrane</keyword>
<dbReference type="AlphaFoldDB" id="A0A7Y4P8H0"/>
<dbReference type="GeneID" id="75008132"/>
<name>A0A7Y4P8H0_9CORY</name>
<keyword evidence="1" id="KW-1133">Transmembrane helix</keyword>
<gene>
    <name evidence="2" type="ORF">CBE74_07710</name>
</gene>
<keyword evidence="3" id="KW-1185">Reference proteome</keyword>
<reference evidence="2 3" key="3">
    <citation type="journal article" date="2020" name="Int. J. Syst. Evol. Microbiol.">
        <title>Corynebacterium silvaticum sp. nov., a unique group of NTTB corynebacteria in wild boar and roe deer.</title>
        <authorList>
            <person name="Dangel A."/>
            <person name="Berger A."/>
            <person name="Rau J."/>
            <person name="Eisenberg T."/>
            <person name="Kampfer P."/>
            <person name="Margos G."/>
            <person name="Contzen M."/>
            <person name="Busse H.J."/>
            <person name="Konrad R."/>
            <person name="Peters M."/>
            <person name="Sting R."/>
            <person name="Sing A."/>
        </authorList>
    </citation>
    <scope>NUCLEOTIDE SEQUENCE [LARGE SCALE GENOMIC DNA]</scope>
    <source>
        <strain evidence="2 3">PO100/5</strain>
    </source>
</reference>
<dbReference type="Proteomes" id="UP000195652">
    <property type="component" value="Chromosome"/>
</dbReference>
<dbReference type="OrthoDB" id="4426220at2"/>
<keyword evidence="1" id="KW-0472">Membrane</keyword>
<protein>
    <submittedName>
        <fullName evidence="2">DUF1049 domain-containing protein</fullName>
    </submittedName>
</protein>
<proteinExistence type="predicted"/>
<reference evidence="2 3" key="2">
    <citation type="journal article" date="2020" name="Antonie Van Leeuwenhoek">
        <title>Phylogenomic characterisation of a novel corynebacterial species pathogenic to animals.</title>
        <authorList>
            <person name="Moller J."/>
            <person name="Musella L."/>
            <person name="Melnikov V."/>
            <person name="Geissdorfer W."/>
            <person name="Burkovski A."/>
            <person name="Sangal V."/>
        </authorList>
    </citation>
    <scope>NUCLEOTIDE SEQUENCE [LARGE SCALE GENOMIC DNA]</scope>
    <source>
        <strain evidence="2 3">PO100/5</strain>
    </source>
</reference>
<reference evidence="2 3" key="4">
    <citation type="journal article" date="2020" name="PLoS ONE">
        <title>Taxonomic classification of strain PO100/5 shows a broader geographic distribution and genetic markers of the recently described Corynebacterium silvaticum.</title>
        <authorList>
            <person name="Viana M.V.C."/>
            <person name="Profeta R."/>
            <person name="da Silva A.L."/>
            <person name="Hurtado R."/>
            <person name="Cerqueira J.C."/>
            <person name="Ribeiro B.F.S."/>
            <person name="Almeida M.O."/>
            <person name="Morais-Rodrigues F."/>
            <person name="Soares S.C."/>
            <person name="Oliveira M."/>
            <person name="Tavares L."/>
            <person name="Figueiredo H."/>
            <person name="Wattam A.R."/>
            <person name="Barh D."/>
            <person name="Ghosh P."/>
            <person name="Silva A."/>
            <person name="Azevedo V."/>
        </authorList>
    </citation>
    <scope>NUCLEOTIDE SEQUENCE [LARGE SCALE GENOMIC DNA]</scope>
    <source>
        <strain evidence="2 3">PO100/5</strain>
    </source>
</reference>
<reference evidence="2 3" key="1">
    <citation type="journal article" date="2014" name="BMC Vet. Res.">
        <title>First report of Corynebacterium pseudotuberculosis from caseous lymphadenitis lesions in Black Alentejano pig (Sus scrofa domesticus).</title>
        <authorList>
            <person name="Oliveira M."/>
            <person name="Barroco C."/>
            <person name="Mottola C."/>
            <person name="Santos R."/>
            <person name="Lemsaddek A."/>
            <person name="Tavares L."/>
            <person name="Semedo-Lemsaddek T."/>
        </authorList>
    </citation>
    <scope>NUCLEOTIDE SEQUENCE [LARGE SCALE GENOMIC DNA]</scope>
    <source>
        <strain evidence="2 3">PO100/5</strain>
    </source>
</reference>
<evidence type="ECO:0000256" key="1">
    <source>
        <dbReference type="SAM" id="Phobius"/>
    </source>
</evidence>
<dbReference type="RefSeq" id="WP_087454196.1">
    <property type="nucleotide sequence ID" value="NZ_CP021417.2"/>
</dbReference>
<evidence type="ECO:0000313" key="2">
    <source>
        <dbReference type="EMBL" id="ARU46389.1"/>
    </source>
</evidence>
<sequence>MTECYEAALAANNTTLFYGFIGLLLSFVILELTSFVVSRWATRRDRKHIGKLMADTEAELEKYRADHDR</sequence>
<evidence type="ECO:0000313" key="3">
    <source>
        <dbReference type="Proteomes" id="UP000195652"/>
    </source>
</evidence>
<dbReference type="KEGG" id="csil:CBE74_07710"/>
<organism evidence="2 3">
    <name type="scientific">Corynebacterium silvaticum</name>
    <dbReference type="NCBI Taxonomy" id="2320431"/>
    <lineage>
        <taxon>Bacteria</taxon>
        <taxon>Bacillati</taxon>
        <taxon>Actinomycetota</taxon>
        <taxon>Actinomycetes</taxon>
        <taxon>Mycobacteriales</taxon>
        <taxon>Corynebacteriaceae</taxon>
        <taxon>Corynebacterium</taxon>
    </lineage>
</organism>
<accession>A0A7Y4P8H0</accession>
<dbReference type="EMBL" id="CP021417">
    <property type="protein sequence ID" value="ARU46389.1"/>
    <property type="molecule type" value="Genomic_DNA"/>
</dbReference>
<feature type="transmembrane region" description="Helical" evidence="1">
    <location>
        <begin position="16"/>
        <end position="37"/>
    </location>
</feature>